<dbReference type="EMBL" id="ADBJ01000004">
    <property type="protein sequence ID" value="EFA85894.1"/>
    <property type="molecule type" value="Genomic_DNA"/>
</dbReference>
<dbReference type="GeneID" id="31356656"/>
<evidence type="ECO:0000313" key="4">
    <source>
        <dbReference type="EMBL" id="EFA85894.1"/>
    </source>
</evidence>
<dbReference type="Pfam" id="PF07719">
    <property type="entry name" value="TPR_2"/>
    <property type="match status" value="1"/>
</dbReference>
<dbReference type="RefSeq" id="XP_020438000.1">
    <property type="nucleotide sequence ID" value="XM_020572142.1"/>
</dbReference>
<dbReference type="InterPro" id="IPR011990">
    <property type="entry name" value="TPR-like_helical_dom_sf"/>
</dbReference>
<sequence length="273" mass="31851">MEHEKNNELGMEEFGFNTDDLVCELYQPKQKKPIPIVDYSPKIDSSLWFLNCDPSVIKLDDLVVVNNNNNNDNDTTQPRPSTALEPPAIVFKDSNIIYLLAQCYHRLGQFQEAIEQYHRAITYNQVVWEWWFNLAHCYLGRSMVDRSSIVKNTNMESYNITTASTTTGIKSILCGKRSITIALFHLMNSIIQKKSLDTKAGWQQPLVKVHESISQIYQSLIDYDIKDLLDQFNNNTNNTEQTMNDFELKWFIQYKDKENDETEQLEEENPYNL</sequence>
<dbReference type="InterPro" id="IPR013105">
    <property type="entry name" value="TPR_2"/>
</dbReference>
<dbReference type="InParanoid" id="D3AY67"/>
<dbReference type="SMART" id="SM00028">
    <property type="entry name" value="TPR"/>
    <property type="match status" value="1"/>
</dbReference>
<evidence type="ECO:0000256" key="3">
    <source>
        <dbReference type="PROSITE-ProRule" id="PRU00339"/>
    </source>
</evidence>
<feature type="repeat" description="TPR" evidence="3">
    <location>
        <begin position="94"/>
        <end position="127"/>
    </location>
</feature>
<keyword evidence="2 3" id="KW-0802">TPR repeat</keyword>
<evidence type="ECO:0000313" key="5">
    <source>
        <dbReference type="Proteomes" id="UP000001396"/>
    </source>
</evidence>
<keyword evidence="1" id="KW-0677">Repeat</keyword>
<dbReference type="Gene3D" id="1.25.40.10">
    <property type="entry name" value="Tetratricopeptide repeat domain"/>
    <property type="match status" value="1"/>
</dbReference>
<name>D3AY67_HETP5</name>
<dbReference type="InterPro" id="IPR019734">
    <property type="entry name" value="TPR_rpt"/>
</dbReference>
<keyword evidence="5" id="KW-1185">Reference proteome</keyword>
<dbReference type="Proteomes" id="UP000001396">
    <property type="component" value="Unassembled WGS sequence"/>
</dbReference>
<dbReference type="AlphaFoldDB" id="D3AY67"/>
<gene>
    <name evidence="4" type="ORF">PPL_01126</name>
</gene>
<dbReference type="SUPFAM" id="SSF48452">
    <property type="entry name" value="TPR-like"/>
    <property type="match status" value="1"/>
</dbReference>
<dbReference type="FunCoup" id="D3AY67">
    <property type="interactions" value="805"/>
</dbReference>
<reference evidence="4 5" key="1">
    <citation type="journal article" date="2011" name="Genome Res.">
        <title>Phylogeny-wide analysis of social amoeba genomes highlights ancient origins for complex intercellular communication.</title>
        <authorList>
            <person name="Heidel A.J."/>
            <person name="Lawal H.M."/>
            <person name="Felder M."/>
            <person name="Schilde C."/>
            <person name="Helps N.R."/>
            <person name="Tunggal B."/>
            <person name="Rivero F."/>
            <person name="John U."/>
            <person name="Schleicher M."/>
            <person name="Eichinger L."/>
            <person name="Platzer M."/>
            <person name="Noegel A.A."/>
            <person name="Schaap P."/>
            <person name="Gloeckner G."/>
        </authorList>
    </citation>
    <scope>NUCLEOTIDE SEQUENCE [LARGE SCALE GENOMIC DNA]</scope>
    <source>
        <strain evidence="5">ATCC 26659 / Pp 5 / PN500</strain>
    </source>
</reference>
<evidence type="ECO:0000256" key="2">
    <source>
        <dbReference type="ARBA" id="ARBA00022803"/>
    </source>
</evidence>
<evidence type="ECO:0000256" key="1">
    <source>
        <dbReference type="ARBA" id="ARBA00022737"/>
    </source>
</evidence>
<comment type="caution">
    <text evidence="4">The sequence shown here is derived from an EMBL/GenBank/DDBJ whole genome shotgun (WGS) entry which is preliminary data.</text>
</comment>
<dbReference type="PROSITE" id="PS50005">
    <property type="entry name" value="TPR"/>
    <property type="match status" value="1"/>
</dbReference>
<organism evidence="4 5">
    <name type="scientific">Heterostelium pallidum (strain ATCC 26659 / Pp 5 / PN500)</name>
    <name type="common">Cellular slime mold</name>
    <name type="synonym">Polysphondylium pallidum</name>
    <dbReference type="NCBI Taxonomy" id="670386"/>
    <lineage>
        <taxon>Eukaryota</taxon>
        <taxon>Amoebozoa</taxon>
        <taxon>Evosea</taxon>
        <taxon>Eumycetozoa</taxon>
        <taxon>Dictyostelia</taxon>
        <taxon>Acytosteliales</taxon>
        <taxon>Acytosteliaceae</taxon>
        <taxon>Heterostelium</taxon>
    </lineage>
</organism>
<protein>
    <submittedName>
        <fullName evidence="4">Uncharacterized protein</fullName>
    </submittedName>
</protein>
<proteinExistence type="predicted"/>
<accession>D3AY67</accession>